<accession>A0A6A7BN37</accession>
<dbReference type="OrthoDB" id="506431at2759"/>
<feature type="compositionally biased region" description="Low complexity" evidence="1">
    <location>
        <begin position="366"/>
        <end position="380"/>
    </location>
</feature>
<evidence type="ECO:0000256" key="1">
    <source>
        <dbReference type="SAM" id="MobiDB-lite"/>
    </source>
</evidence>
<evidence type="ECO:0000313" key="3">
    <source>
        <dbReference type="Proteomes" id="UP000799423"/>
    </source>
</evidence>
<dbReference type="Proteomes" id="UP000799423">
    <property type="component" value="Unassembled WGS sequence"/>
</dbReference>
<proteinExistence type="predicted"/>
<feature type="compositionally biased region" description="Polar residues" evidence="1">
    <location>
        <begin position="264"/>
        <end position="274"/>
    </location>
</feature>
<feature type="region of interest" description="Disordered" evidence="1">
    <location>
        <begin position="196"/>
        <end position="409"/>
    </location>
</feature>
<reference evidence="2" key="1">
    <citation type="submission" date="2020-01" db="EMBL/GenBank/DDBJ databases">
        <authorList>
            <consortium name="DOE Joint Genome Institute"/>
            <person name="Haridas S."/>
            <person name="Albert R."/>
            <person name="Binder M."/>
            <person name="Bloem J."/>
            <person name="Labutti K."/>
            <person name="Salamov A."/>
            <person name="Andreopoulos B."/>
            <person name="Baker S.E."/>
            <person name="Barry K."/>
            <person name="Bills G."/>
            <person name="Bluhm B.H."/>
            <person name="Cannon C."/>
            <person name="Castanera R."/>
            <person name="Culley D.E."/>
            <person name="Daum C."/>
            <person name="Ezra D."/>
            <person name="Gonzalez J.B."/>
            <person name="Henrissat B."/>
            <person name="Kuo A."/>
            <person name="Liang C."/>
            <person name="Lipzen A."/>
            <person name="Lutzoni F."/>
            <person name="Magnuson J."/>
            <person name="Mondo S."/>
            <person name="Nolan M."/>
            <person name="Ohm R."/>
            <person name="Pangilinan J."/>
            <person name="Park H.-J."/>
            <person name="Ramirez L."/>
            <person name="Alfaro M."/>
            <person name="Sun H."/>
            <person name="Tritt A."/>
            <person name="Yoshinaga Y."/>
            <person name="Zwiers L.-H."/>
            <person name="Turgeon B.G."/>
            <person name="Goodwin S.B."/>
            <person name="Spatafora J.W."/>
            <person name="Crous P.W."/>
            <person name="Grigoriev I.V."/>
        </authorList>
    </citation>
    <scope>NUCLEOTIDE SEQUENCE</scope>
    <source>
        <strain evidence="2">IPT5</strain>
    </source>
</reference>
<feature type="compositionally biased region" description="Acidic residues" evidence="1">
    <location>
        <begin position="489"/>
        <end position="501"/>
    </location>
</feature>
<dbReference type="EMBL" id="MU006290">
    <property type="protein sequence ID" value="KAF2855849.1"/>
    <property type="molecule type" value="Genomic_DNA"/>
</dbReference>
<dbReference type="AlphaFoldDB" id="A0A6A7BN37"/>
<feature type="compositionally biased region" description="Basic and acidic residues" evidence="1">
    <location>
        <begin position="108"/>
        <end position="119"/>
    </location>
</feature>
<keyword evidence="3" id="KW-1185">Reference proteome</keyword>
<feature type="compositionally biased region" description="Low complexity" evidence="1">
    <location>
        <begin position="275"/>
        <end position="290"/>
    </location>
</feature>
<feature type="region of interest" description="Disordered" evidence="1">
    <location>
        <begin position="468"/>
        <end position="506"/>
    </location>
</feature>
<feature type="compositionally biased region" description="Low complexity" evidence="1">
    <location>
        <begin position="301"/>
        <end position="315"/>
    </location>
</feature>
<feature type="compositionally biased region" description="Polar residues" evidence="1">
    <location>
        <begin position="86"/>
        <end position="104"/>
    </location>
</feature>
<sequence>MAWFMRGVQSAVFHYASCAPCTGYTDGRKRRRDAKHARKAREKLMLEEPDTYHHPEPTGTNPYWGEEIAMGPGPPPRRARRAGTGSTRCVTTAGTQSSAVSKVGSSIDGERKEDVRLSDDTVEDDNWNRKRYQREDEELWGHDEPPIPLQQTGTGSSVGVVGFQLRRPATSRSGSYYSVRAPPVNELHPPVVSLPSPDPSENRWMLQPPPKASVMAGKERATNMSRSHSGASSRVELSLGRQVSTRQLMQKLERRNTGDVPSISPASSYCNLTSAQRSRTPQARPPSAASSRRKRRDTAVSTKSTITRTSTHTSSANDSSDALARGSITTATTITHQPPLSKSTTNSDTKPLRAHTSRPALSTIVSSGSGIASPSLSPILHSPRGPTTSDENVLPEKPSPVHHRFPSDSIVYPPRLKGADHITALSTSDASTLNHLQDLVSPRALLDSRFVSAPLVEARVRLPPSEEDMAARVQRDASAQWSAERDTETETSDDDEEDDEETIRVPFDSFGAGRDVRLRWSVDF</sequence>
<organism evidence="2 3">
    <name type="scientific">Plenodomus tracheiphilus IPT5</name>
    <dbReference type="NCBI Taxonomy" id="1408161"/>
    <lineage>
        <taxon>Eukaryota</taxon>
        <taxon>Fungi</taxon>
        <taxon>Dikarya</taxon>
        <taxon>Ascomycota</taxon>
        <taxon>Pezizomycotina</taxon>
        <taxon>Dothideomycetes</taxon>
        <taxon>Pleosporomycetidae</taxon>
        <taxon>Pleosporales</taxon>
        <taxon>Pleosporineae</taxon>
        <taxon>Leptosphaeriaceae</taxon>
        <taxon>Plenodomus</taxon>
    </lineage>
</organism>
<feature type="region of interest" description="Disordered" evidence="1">
    <location>
        <begin position="74"/>
        <end position="119"/>
    </location>
</feature>
<feature type="compositionally biased region" description="Polar residues" evidence="1">
    <location>
        <begin position="222"/>
        <end position="232"/>
    </location>
</feature>
<evidence type="ECO:0000313" key="2">
    <source>
        <dbReference type="EMBL" id="KAF2855849.1"/>
    </source>
</evidence>
<protein>
    <submittedName>
        <fullName evidence="2">Uncharacterized protein</fullName>
    </submittedName>
</protein>
<name>A0A6A7BN37_9PLEO</name>
<feature type="compositionally biased region" description="Polar residues" evidence="1">
    <location>
        <begin position="327"/>
        <end position="349"/>
    </location>
</feature>
<gene>
    <name evidence="2" type="ORF">T440DRAFT_165076</name>
</gene>